<feature type="transmembrane region" description="Helical" evidence="1">
    <location>
        <begin position="29"/>
        <end position="47"/>
    </location>
</feature>
<dbReference type="InterPro" id="IPR043739">
    <property type="entry name" value="DUF5684"/>
</dbReference>
<feature type="transmembrane region" description="Helical" evidence="1">
    <location>
        <begin position="6"/>
        <end position="22"/>
    </location>
</feature>
<sequence length="111" mass="12923">MIGSIIQLALSILMIVSMWKVFETFGQKGWACIIPFYNIIVMLRIAKWEPVKFWFFLIPIYNIYLCFLLYRDIAAKYGKGSNEFAVGLLLLPFIFFPLLAFKETPIAEDVE</sequence>
<reference evidence="2 3" key="1">
    <citation type="submission" date="2013-04" db="EMBL/GenBank/DDBJ databases">
        <title>The Genome Sequence of Parabacteroides gordonii DSM 23371.</title>
        <authorList>
            <consortium name="The Broad Institute Genomics Platform"/>
            <person name="Earl A."/>
            <person name="Ward D."/>
            <person name="Feldgarden M."/>
            <person name="Gevers D."/>
            <person name="Martens E."/>
            <person name="Sakamoto M."/>
            <person name="Benno Y."/>
            <person name="Suzuki N."/>
            <person name="Matsunaga N."/>
            <person name="Koshihara K."/>
            <person name="Seki M."/>
            <person name="Komiya H."/>
            <person name="Walker B."/>
            <person name="Young S."/>
            <person name="Zeng Q."/>
            <person name="Gargeya S."/>
            <person name="Fitzgerald M."/>
            <person name="Haas B."/>
            <person name="Abouelleil A."/>
            <person name="Allen A.W."/>
            <person name="Alvarado L."/>
            <person name="Arachchi H.M."/>
            <person name="Berlin A.M."/>
            <person name="Chapman S.B."/>
            <person name="Gainer-Dewar J."/>
            <person name="Goldberg J."/>
            <person name="Griggs A."/>
            <person name="Gujja S."/>
            <person name="Hansen M."/>
            <person name="Howarth C."/>
            <person name="Imamovic A."/>
            <person name="Ireland A."/>
            <person name="Larimer J."/>
            <person name="McCowan C."/>
            <person name="Murphy C."/>
            <person name="Pearson M."/>
            <person name="Poon T.W."/>
            <person name="Priest M."/>
            <person name="Roberts A."/>
            <person name="Saif S."/>
            <person name="Shea T."/>
            <person name="Sisk P."/>
            <person name="Sykes S."/>
            <person name="Wortman J."/>
            <person name="Nusbaum C."/>
            <person name="Birren B."/>
        </authorList>
    </citation>
    <scope>NUCLEOTIDE SEQUENCE [LARGE SCALE GENOMIC DNA]</scope>
    <source>
        <strain evidence="2 3">MS-1</strain>
    </source>
</reference>
<dbReference type="AlphaFoldDB" id="A0A0F5JCH5"/>
<dbReference type="RefSeq" id="WP_028729818.1">
    <property type="nucleotide sequence ID" value="NZ_KE386764.1"/>
</dbReference>
<dbReference type="Pfam" id="PF18936">
    <property type="entry name" value="DUF5684"/>
    <property type="match status" value="1"/>
</dbReference>
<dbReference type="EMBL" id="AQHW01000015">
    <property type="protein sequence ID" value="KKB55142.1"/>
    <property type="molecule type" value="Genomic_DNA"/>
</dbReference>
<comment type="caution">
    <text evidence="2">The sequence shown here is derived from an EMBL/GenBank/DDBJ whole genome shotgun (WGS) entry which is preliminary data.</text>
</comment>
<evidence type="ECO:0000313" key="2">
    <source>
        <dbReference type="EMBL" id="KKB55142.1"/>
    </source>
</evidence>
<evidence type="ECO:0000256" key="1">
    <source>
        <dbReference type="SAM" id="Phobius"/>
    </source>
</evidence>
<keyword evidence="1" id="KW-0472">Membrane</keyword>
<keyword evidence="1" id="KW-0812">Transmembrane</keyword>
<dbReference type="Proteomes" id="UP000033035">
    <property type="component" value="Unassembled WGS sequence"/>
</dbReference>
<evidence type="ECO:0000313" key="3">
    <source>
        <dbReference type="Proteomes" id="UP000033035"/>
    </source>
</evidence>
<feature type="transmembrane region" description="Helical" evidence="1">
    <location>
        <begin position="82"/>
        <end position="101"/>
    </location>
</feature>
<accession>A0A0F5JCH5</accession>
<dbReference type="HOGENOM" id="CLU_139141_1_0_10"/>
<organism evidence="2 3">
    <name type="scientific">Parabacteroides gordonii MS-1 = DSM 23371</name>
    <dbReference type="NCBI Taxonomy" id="1203610"/>
    <lineage>
        <taxon>Bacteria</taxon>
        <taxon>Pseudomonadati</taxon>
        <taxon>Bacteroidota</taxon>
        <taxon>Bacteroidia</taxon>
        <taxon>Bacteroidales</taxon>
        <taxon>Tannerellaceae</taxon>
        <taxon>Parabacteroides</taxon>
    </lineage>
</organism>
<name>A0A0F5JCH5_9BACT</name>
<proteinExistence type="predicted"/>
<gene>
    <name evidence="2" type="ORF">HMPREF1536_02596</name>
</gene>
<keyword evidence="1" id="KW-1133">Transmembrane helix</keyword>
<protein>
    <recommendedName>
        <fullName evidence="4">Signal peptidase I</fullName>
    </recommendedName>
</protein>
<keyword evidence="3" id="KW-1185">Reference proteome</keyword>
<evidence type="ECO:0008006" key="4">
    <source>
        <dbReference type="Google" id="ProtNLM"/>
    </source>
</evidence>
<dbReference type="STRING" id="1203610.HMPREF1536_02596"/>
<feature type="transmembrane region" description="Helical" evidence="1">
    <location>
        <begin position="53"/>
        <end position="70"/>
    </location>
</feature>
<dbReference type="PATRIC" id="fig|1203610.3.peg.2666"/>